<dbReference type="Proteomes" id="UP000051952">
    <property type="component" value="Unassembled WGS sequence"/>
</dbReference>
<feature type="domain" description="26S proteasome non-ATPase regulatory subunit RPN1 C-terminal" evidence="6">
    <location>
        <begin position="870"/>
        <end position="920"/>
    </location>
</feature>
<dbReference type="Gene3D" id="1.25.10.10">
    <property type="entry name" value="Leucine-rich Repeat Variant"/>
    <property type="match status" value="1"/>
</dbReference>
<dbReference type="PANTHER" id="PTHR10943">
    <property type="entry name" value="26S PROTEASOME NON-ATPASE REGULATORY SUBUNIT"/>
    <property type="match status" value="1"/>
</dbReference>
<proteinExistence type="inferred from homology"/>
<feature type="compositionally biased region" description="Basic and acidic residues" evidence="4">
    <location>
        <begin position="17"/>
        <end position="30"/>
    </location>
</feature>
<dbReference type="GO" id="GO:0030234">
    <property type="term" value="F:enzyme regulator activity"/>
    <property type="evidence" value="ECO:0007669"/>
    <property type="project" value="InterPro"/>
</dbReference>
<name>A0A0S4KJP7_BODSA</name>
<evidence type="ECO:0000313" key="7">
    <source>
        <dbReference type="EMBL" id="CUI15396.1"/>
    </source>
</evidence>
<dbReference type="AlphaFoldDB" id="A0A0S4KJP7"/>
<dbReference type="GO" id="GO:0043161">
    <property type="term" value="P:proteasome-mediated ubiquitin-dependent protein catabolic process"/>
    <property type="evidence" value="ECO:0007669"/>
    <property type="project" value="TreeGrafter"/>
</dbReference>
<dbReference type="GO" id="GO:0042176">
    <property type="term" value="P:regulation of protein catabolic process"/>
    <property type="evidence" value="ECO:0007669"/>
    <property type="project" value="InterPro"/>
</dbReference>
<dbReference type="Pfam" id="PF18051">
    <property type="entry name" value="RPN1_C"/>
    <property type="match status" value="1"/>
</dbReference>
<dbReference type="InterPro" id="IPR040892">
    <property type="entry name" value="RPN1_N"/>
</dbReference>
<organism evidence="7 8">
    <name type="scientific">Bodo saltans</name>
    <name type="common">Flagellated protozoan</name>
    <dbReference type="NCBI Taxonomy" id="75058"/>
    <lineage>
        <taxon>Eukaryota</taxon>
        <taxon>Discoba</taxon>
        <taxon>Euglenozoa</taxon>
        <taxon>Kinetoplastea</taxon>
        <taxon>Metakinetoplastina</taxon>
        <taxon>Eubodonida</taxon>
        <taxon>Bodonidae</taxon>
        <taxon>Bodo</taxon>
    </lineage>
</organism>
<dbReference type="GO" id="GO:0008540">
    <property type="term" value="C:proteasome regulatory particle, base subcomplex"/>
    <property type="evidence" value="ECO:0007669"/>
    <property type="project" value="TreeGrafter"/>
</dbReference>
<dbReference type="PANTHER" id="PTHR10943:SF1">
    <property type="entry name" value="26S PROTEASOME NON-ATPASE REGULATORY SUBUNIT 2"/>
    <property type="match status" value="1"/>
</dbReference>
<dbReference type="InterPro" id="IPR016024">
    <property type="entry name" value="ARM-type_fold"/>
</dbReference>
<dbReference type="InterPro" id="IPR002015">
    <property type="entry name" value="Proteasome/cyclosome_rpt"/>
</dbReference>
<dbReference type="Pfam" id="PF01851">
    <property type="entry name" value="PC_rep"/>
    <property type="match status" value="2"/>
</dbReference>
<keyword evidence="3 7" id="KW-0647">Proteasome</keyword>
<comment type="similarity">
    <text evidence="1">Belongs to the proteasome subunit S2 family.</text>
</comment>
<gene>
    <name evidence="7" type="ORF">BSAL_41775</name>
</gene>
<feature type="domain" description="RPN1 N-terminal" evidence="5">
    <location>
        <begin position="43"/>
        <end position="337"/>
    </location>
</feature>
<evidence type="ECO:0000256" key="4">
    <source>
        <dbReference type="SAM" id="MobiDB-lite"/>
    </source>
</evidence>
<feature type="region of interest" description="Disordered" evidence="4">
    <location>
        <begin position="1"/>
        <end position="38"/>
    </location>
</feature>
<keyword evidence="8" id="KW-1185">Reference proteome</keyword>
<dbReference type="SUPFAM" id="SSF48371">
    <property type="entry name" value="ARM repeat"/>
    <property type="match status" value="1"/>
</dbReference>
<accession>A0A0S4KJP7</accession>
<keyword evidence="2" id="KW-0677">Repeat</keyword>
<dbReference type="Pfam" id="PF17781">
    <property type="entry name" value="RPN1_RPN2_N"/>
    <property type="match status" value="1"/>
</dbReference>
<evidence type="ECO:0000256" key="2">
    <source>
        <dbReference type="ARBA" id="ARBA00022737"/>
    </source>
</evidence>
<dbReference type="OrthoDB" id="10252509at2759"/>
<dbReference type="PIRSF" id="PIRSF015965">
    <property type="entry name" value="26S_Psome_Rpn1"/>
    <property type="match status" value="1"/>
</dbReference>
<dbReference type="OMA" id="GTCNGDI"/>
<reference evidence="8" key="1">
    <citation type="submission" date="2015-09" db="EMBL/GenBank/DDBJ databases">
        <authorList>
            <consortium name="Pathogen Informatics"/>
        </authorList>
    </citation>
    <scope>NUCLEOTIDE SEQUENCE [LARGE SCALE GENOMIC DNA]</scope>
    <source>
        <strain evidence="8">Lake Konstanz</strain>
    </source>
</reference>
<dbReference type="GO" id="GO:0005634">
    <property type="term" value="C:nucleus"/>
    <property type="evidence" value="ECO:0007669"/>
    <property type="project" value="TreeGrafter"/>
</dbReference>
<dbReference type="InterPro" id="IPR011989">
    <property type="entry name" value="ARM-like"/>
</dbReference>
<evidence type="ECO:0000256" key="1">
    <source>
        <dbReference type="ARBA" id="ARBA00005460"/>
    </source>
</evidence>
<dbReference type="VEuPathDB" id="TriTrypDB:BSAL_41775"/>
<evidence type="ECO:0000256" key="3">
    <source>
        <dbReference type="ARBA" id="ARBA00022942"/>
    </source>
</evidence>
<sequence length="927" mass="99642">MSNEEKNAVKIAVPSEPPKETTTKKKKEEGPSDEDLQVQADVELLVTRIADASAPIAATAMETLASLLQTQTGSVASIPKPLKFVRKLFPQLEAAVATMSHEENKRRLHDIMSFIAMTLDAKNRQESSLQHKLAGNRADLAKWGHEYLRFLAGEVAAEWSERVSNEAATLELRAIVDDIVQFMLRHQDESSALDLLMEIQDVNSVAKLVDESNLHRVAAYLVALADYLTSPTDREVLSVACDLYKKFGAFPQALRVALLLRDRDRVAELFSQCDNRATKLQMAFVCGRYRMRLNIEDDDELAEIIGNRRISQLFRHSAKELDSLAPKTAEEIFKTQLDSRPSNANSHMHNLASIIVNGLSNCAFGTDELMTKEGTKPIYQTKDHRMTSATASLGLIHLWDEVDGLGAADKYTYAEESYIKAGAYLATGLTMCGVQDAFDAAFGLLSDHVNAANREERIAAILGLGYAYAGSEKADVKDILVPIIADSEQPFEVQCFAAYAAALVFPGSGDSDLVETCLSCLMEKEDKQLLEPCARLLVLAIGALFIGRTDQAESVLDATQALSDVIRQYTEVVVRCFAFAGTGNVMEQQKLFHLIAENEEPEEDDTAKKAAASAAAPAAAAAAPGAGEGADAAGAAATADATTPATDKPKPINHKAAAVLGIAMIALGEAYGTEMAKRALIHIPLADTVSKKDASTSGRLAVPLAYALLGISTAHMPTVEILNRLSHDGDAATAMNAALGMGIVAAGTNNARVATMLRQLAQYYHKEKDSTILFMVRLAQGLTALGKGHLTLSPLQQDNQVISPVGLVGLMGLFTCALDLPGTILDRYHYMLYAITPAINPRAIIAVDTKLEPIPNGVTVRIGQPIDTVTLAGKPKTITGFQTHNTPVLLGDGDRAEIAPGKYRSLGAVVEGVIIVEEKPATENATA</sequence>
<dbReference type="GO" id="GO:0034515">
    <property type="term" value="C:proteasome storage granule"/>
    <property type="evidence" value="ECO:0007669"/>
    <property type="project" value="TreeGrafter"/>
</dbReference>
<evidence type="ECO:0000259" key="5">
    <source>
        <dbReference type="Pfam" id="PF17781"/>
    </source>
</evidence>
<protein>
    <submittedName>
        <fullName evidence="7">Proteasome regulatory non-ATPase subunit, putative</fullName>
    </submittedName>
</protein>
<dbReference type="InterPro" id="IPR016643">
    <property type="entry name" value="26S_Psome_Rpn1"/>
</dbReference>
<evidence type="ECO:0000259" key="6">
    <source>
        <dbReference type="Pfam" id="PF18051"/>
    </source>
</evidence>
<dbReference type="InterPro" id="IPR041433">
    <property type="entry name" value="RPN1_C"/>
</dbReference>
<dbReference type="EMBL" id="CYKH01002138">
    <property type="protein sequence ID" value="CUI15396.1"/>
    <property type="molecule type" value="Genomic_DNA"/>
</dbReference>
<evidence type="ECO:0000313" key="8">
    <source>
        <dbReference type="Proteomes" id="UP000051952"/>
    </source>
</evidence>